<dbReference type="OrthoDB" id="185226at2"/>
<keyword evidence="3" id="KW-1185">Reference proteome</keyword>
<dbReference type="Proteomes" id="UP000044071">
    <property type="component" value="Unassembled WGS sequence"/>
</dbReference>
<evidence type="ECO:0008006" key="4">
    <source>
        <dbReference type="Google" id="ProtNLM"/>
    </source>
</evidence>
<feature type="chain" id="PRO_5009744093" description="Secreted protein" evidence="1">
    <location>
        <begin position="30"/>
        <end position="285"/>
    </location>
</feature>
<accession>A0A078KY87</accession>
<protein>
    <recommendedName>
        <fullName evidence="4">Secreted protein</fullName>
    </recommendedName>
</protein>
<dbReference type="RefSeq" id="WP_099908967.1">
    <property type="nucleotide sequence ID" value="NZ_CCVW01000001.1"/>
</dbReference>
<sequence>MLTVNRFTKRLLILSLPFMSLAYQPCALAHGGHAHPAHSMQATPATIQLSLQRIVDQGNKKIVFIKLSDIKTHKPISLADLTEVHTQKIHMLVIDDNLNDYSHVHPMPTHEPGVYSFNWHPVKKDANYRIWADLVPVKTKQQEYVITDLHRAKSSLTEIVPKIRMESVVDGYKFKLSFDQAQLQKGKAVMGKIDISDSQGKPVHYLEPVMGAYAHIVGFSDDFNSVVHIHPMGTEPQKSADRGGPELDFHIEPQKTGFIKLFAQVKIKGKELFVPFGVVVNKSEA</sequence>
<reference evidence="2 3" key="1">
    <citation type="submission" date="2014-06" db="EMBL/GenBank/DDBJ databases">
        <authorList>
            <person name="Urmite Genomes Urmite Genomes"/>
        </authorList>
    </citation>
    <scope>NUCLEOTIDE SEQUENCE [LARGE SCALE GENOMIC DNA]</scope>
</reference>
<evidence type="ECO:0000256" key="1">
    <source>
        <dbReference type="SAM" id="SignalP"/>
    </source>
</evidence>
<keyword evidence="1" id="KW-0732">Signal</keyword>
<evidence type="ECO:0000313" key="3">
    <source>
        <dbReference type="Proteomes" id="UP000044071"/>
    </source>
</evidence>
<gene>
    <name evidence="2" type="ORF">BN59_01009</name>
</gene>
<dbReference type="EMBL" id="CCSB01000001">
    <property type="protein sequence ID" value="CDZ76734.1"/>
    <property type="molecule type" value="Genomic_DNA"/>
</dbReference>
<organism evidence="2 3">
    <name type="scientific">Legionella massiliensis</name>
    <dbReference type="NCBI Taxonomy" id="1034943"/>
    <lineage>
        <taxon>Bacteria</taxon>
        <taxon>Pseudomonadati</taxon>
        <taxon>Pseudomonadota</taxon>
        <taxon>Gammaproteobacteria</taxon>
        <taxon>Legionellales</taxon>
        <taxon>Legionellaceae</taxon>
        <taxon>Legionella</taxon>
    </lineage>
</organism>
<dbReference type="AlphaFoldDB" id="A0A078KY87"/>
<dbReference type="eggNOG" id="COG2217">
    <property type="taxonomic scope" value="Bacteria"/>
</dbReference>
<dbReference type="STRING" id="1034943.BN59_01009"/>
<evidence type="ECO:0000313" key="2">
    <source>
        <dbReference type="EMBL" id="CDZ76734.1"/>
    </source>
</evidence>
<name>A0A078KY87_9GAMM</name>
<proteinExistence type="predicted"/>
<feature type="signal peptide" evidence="1">
    <location>
        <begin position="1"/>
        <end position="29"/>
    </location>
</feature>